<keyword evidence="1" id="KW-0677">Repeat</keyword>
<evidence type="ECO:0000256" key="1">
    <source>
        <dbReference type="ARBA" id="ARBA00022737"/>
    </source>
</evidence>
<dbReference type="Gene3D" id="1.25.40.20">
    <property type="entry name" value="Ankyrin repeat-containing domain"/>
    <property type="match status" value="1"/>
</dbReference>
<dbReference type="GO" id="GO:0005829">
    <property type="term" value="C:cytosol"/>
    <property type="evidence" value="ECO:0007669"/>
    <property type="project" value="TreeGrafter"/>
</dbReference>
<reference evidence="4 5" key="1">
    <citation type="journal article" date="2023" name="BMC Biol.">
        <title>The compact genome of the sponge Oopsacas minuta (Hexactinellida) is lacking key metazoan core genes.</title>
        <authorList>
            <person name="Santini S."/>
            <person name="Schenkelaars Q."/>
            <person name="Jourda C."/>
            <person name="Duchesne M."/>
            <person name="Belahbib H."/>
            <person name="Rocher C."/>
            <person name="Selva M."/>
            <person name="Riesgo A."/>
            <person name="Vervoort M."/>
            <person name="Leys S.P."/>
            <person name="Kodjabachian L."/>
            <person name="Le Bivic A."/>
            <person name="Borchiellini C."/>
            <person name="Claverie J.M."/>
            <person name="Renard E."/>
        </authorList>
    </citation>
    <scope>NUCLEOTIDE SEQUENCE [LARGE SCALE GENOMIC DNA]</scope>
    <source>
        <strain evidence="4">SPO-2</strain>
    </source>
</reference>
<dbReference type="GO" id="GO:0071356">
    <property type="term" value="P:cellular response to tumor necrosis factor"/>
    <property type="evidence" value="ECO:0007669"/>
    <property type="project" value="TreeGrafter"/>
</dbReference>
<comment type="caution">
    <text evidence="4">The sequence shown here is derived from an EMBL/GenBank/DDBJ whole genome shotgun (WGS) entry which is preliminary data.</text>
</comment>
<keyword evidence="2 3" id="KW-0040">ANK repeat</keyword>
<dbReference type="GO" id="GO:0051059">
    <property type="term" value="F:NF-kappaB binding"/>
    <property type="evidence" value="ECO:0007669"/>
    <property type="project" value="TreeGrafter"/>
</dbReference>
<evidence type="ECO:0000256" key="3">
    <source>
        <dbReference type="PROSITE-ProRule" id="PRU00023"/>
    </source>
</evidence>
<dbReference type="EMBL" id="JAKMXF010000332">
    <property type="protein sequence ID" value="KAI6648083.1"/>
    <property type="molecule type" value="Genomic_DNA"/>
</dbReference>
<evidence type="ECO:0000256" key="2">
    <source>
        <dbReference type="ARBA" id="ARBA00023043"/>
    </source>
</evidence>
<evidence type="ECO:0000313" key="5">
    <source>
        <dbReference type="Proteomes" id="UP001165289"/>
    </source>
</evidence>
<dbReference type="PROSITE" id="PS50297">
    <property type="entry name" value="ANK_REP_REGION"/>
    <property type="match status" value="2"/>
</dbReference>
<feature type="repeat" description="ANK" evidence="3">
    <location>
        <begin position="213"/>
        <end position="238"/>
    </location>
</feature>
<proteinExistence type="predicted"/>
<dbReference type="PROSITE" id="PS50088">
    <property type="entry name" value="ANK_REPEAT"/>
    <property type="match status" value="2"/>
</dbReference>
<dbReference type="SMART" id="SM00248">
    <property type="entry name" value="ANK"/>
    <property type="match status" value="3"/>
</dbReference>
<name>A0AAV7JHB7_9METZ</name>
<dbReference type="Proteomes" id="UP001165289">
    <property type="component" value="Unassembled WGS sequence"/>
</dbReference>
<dbReference type="InterPro" id="IPR002110">
    <property type="entry name" value="Ankyrin_rpt"/>
</dbReference>
<protein>
    <submittedName>
        <fullName evidence="4">Ankyrin repeat protein</fullName>
    </submittedName>
</protein>
<evidence type="ECO:0000313" key="4">
    <source>
        <dbReference type="EMBL" id="KAI6648083.1"/>
    </source>
</evidence>
<dbReference type="PANTHER" id="PTHR46680:SF3">
    <property type="entry name" value="NF-KAPPA-B INHIBITOR CACTUS"/>
    <property type="match status" value="1"/>
</dbReference>
<accession>A0AAV7JHB7</accession>
<dbReference type="PANTHER" id="PTHR46680">
    <property type="entry name" value="NF-KAPPA-B INHIBITOR ALPHA"/>
    <property type="match status" value="1"/>
</dbReference>
<dbReference type="AlphaFoldDB" id="A0AAV7JHB7"/>
<dbReference type="InterPro" id="IPR036770">
    <property type="entry name" value="Ankyrin_rpt-contain_sf"/>
</dbReference>
<dbReference type="SUPFAM" id="SSF48403">
    <property type="entry name" value="Ankyrin repeat"/>
    <property type="match status" value="2"/>
</dbReference>
<keyword evidence="5" id="KW-1185">Reference proteome</keyword>
<sequence>MAERNFTGLRDTISARLISQRSRHKDTKDRLYELIDESKTDEFFRKMKSIHSYDRVFYKLVLFYGVGPPSDIQSLWIKLMKCNRIPWMKMLESKQLMSNLQPVMLCLSNNTPISSLNCAIEMQNAPIVKFLLELQCRNFGGRFELPSFRPSLIKCVNHWNLDIAKILAENNVDINQTTKSGNTALHFAAENQEFQAVNFLIEHRADVNIQNSKGKTPLHLAVNTESKNIVKKLLDAGAILSKDKFNHTPLFYAVLYDNKRSEPALIPDFRYHKRRQVITQPNINMAKELCQISELLISDILSMLSMSLVPLHHDTDRYNYSIRQSMVSHVKHGIKPVLHSQFLKYPEAKNVAQAEKVHENPILQVLYSSTVWMSAQRTNINNSTMRSRLLLYLTILLNSSSLEQCFRRPLRYLISLSFQCFLQPFPPTPKHTSTDVHINKILRQAWKEFTCLIMLTQHLDMPVKQMYLDRLESYLNEIIIPIFRRVEKVEDIASLFLSLELICIPIHLFLYLWWQTTHSPSDHYFKSFERIQNYIHYFYPYYLIRHDILTAIVSITCYDSHKLVLNADLHHSVGHELGNFAMIQNNTFDVKMTDMIDFLVDLQIDMNFRSPITGNAGLHVAAKEVLSNELIHLLNVGTYPLTLDRSGNTFYQYAHDNPNSFQEEERKLILSHPSIEGLAPPKLETLCALIITKNTDLCQYALDYLPNTRYSKLIYLNLRPNFY</sequence>
<gene>
    <name evidence="4" type="ORF">LOD99_11892</name>
</gene>
<dbReference type="InterPro" id="IPR051070">
    <property type="entry name" value="NF-kappa-B_inhibitor"/>
</dbReference>
<organism evidence="4 5">
    <name type="scientific">Oopsacas minuta</name>
    <dbReference type="NCBI Taxonomy" id="111878"/>
    <lineage>
        <taxon>Eukaryota</taxon>
        <taxon>Metazoa</taxon>
        <taxon>Porifera</taxon>
        <taxon>Hexactinellida</taxon>
        <taxon>Hexasterophora</taxon>
        <taxon>Lyssacinosida</taxon>
        <taxon>Leucopsacidae</taxon>
        <taxon>Oopsacas</taxon>
    </lineage>
</organism>
<feature type="repeat" description="ANK" evidence="3">
    <location>
        <begin position="180"/>
        <end position="212"/>
    </location>
</feature>
<dbReference type="Pfam" id="PF13857">
    <property type="entry name" value="Ank_5"/>
    <property type="match status" value="1"/>
</dbReference>